<name>A0A9W9HUV0_9EURO</name>
<evidence type="ECO:0008006" key="5">
    <source>
        <dbReference type="Google" id="ProtNLM"/>
    </source>
</evidence>
<dbReference type="AlphaFoldDB" id="A0A9W9HUV0"/>
<dbReference type="InterPro" id="IPR013328">
    <property type="entry name" value="6PGD_dom2"/>
</dbReference>
<reference evidence="3" key="1">
    <citation type="submission" date="2022-11" db="EMBL/GenBank/DDBJ databases">
        <authorList>
            <person name="Petersen C."/>
        </authorList>
    </citation>
    <scope>NUCLEOTIDE SEQUENCE</scope>
    <source>
        <strain evidence="3">IBT 26290</strain>
    </source>
</reference>
<dbReference type="GeneID" id="81430321"/>
<dbReference type="SUPFAM" id="SSF48179">
    <property type="entry name" value="6-phosphogluconate dehydrogenase C-terminal domain-like"/>
    <property type="match status" value="1"/>
</dbReference>
<dbReference type="Proteomes" id="UP001149163">
    <property type="component" value="Unassembled WGS sequence"/>
</dbReference>
<dbReference type="Gene3D" id="3.40.50.720">
    <property type="entry name" value="NAD(P)-binding Rossmann-like Domain"/>
    <property type="match status" value="1"/>
</dbReference>
<dbReference type="EMBL" id="JAPQKN010000006">
    <property type="protein sequence ID" value="KAJ5157921.1"/>
    <property type="molecule type" value="Genomic_DNA"/>
</dbReference>
<feature type="domain" description="Opine dehydrogenase" evidence="1">
    <location>
        <begin position="183"/>
        <end position="325"/>
    </location>
</feature>
<evidence type="ECO:0000259" key="2">
    <source>
        <dbReference type="Pfam" id="PF03807"/>
    </source>
</evidence>
<dbReference type="InterPro" id="IPR036291">
    <property type="entry name" value="NAD(P)-bd_dom_sf"/>
</dbReference>
<evidence type="ECO:0000259" key="1">
    <source>
        <dbReference type="Pfam" id="PF02317"/>
    </source>
</evidence>
<dbReference type="InterPro" id="IPR028939">
    <property type="entry name" value="P5C_Rdtase_cat_N"/>
</dbReference>
<dbReference type="SUPFAM" id="SSF51735">
    <property type="entry name" value="NAD(P)-binding Rossmann-fold domains"/>
    <property type="match status" value="1"/>
</dbReference>
<dbReference type="Pfam" id="PF03807">
    <property type="entry name" value="F420_oxidored"/>
    <property type="match status" value="1"/>
</dbReference>
<reference evidence="3" key="2">
    <citation type="journal article" date="2023" name="IMA Fungus">
        <title>Comparative genomic study of the Penicillium genus elucidates a diverse pangenome and 15 lateral gene transfer events.</title>
        <authorList>
            <person name="Petersen C."/>
            <person name="Sorensen T."/>
            <person name="Nielsen M.R."/>
            <person name="Sondergaard T.E."/>
            <person name="Sorensen J.L."/>
            <person name="Fitzpatrick D.A."/>
            <person name="Frisvad J.C."/>
            <person name="Nielsen K.L."/>
        </authorList>
    </citation>
    <scope>NUCLEOTIDE SEQUENCE</scope>
    <source>
        <strain evidence="3">IBT 26290</strain>
    </source>
</reference>
<accession>A0A9W9HUV0</accession>
<organism evidence="3 4">
    <name type="scientific">Penicillium canariense</name>
    <dbReference type="NCBI Taxonomy" id="189055"/>
    <lineage>
        <taxon>Eukaryota</taxon>
        <taxon>Fungi</taxon>
        <taxon>Dikarya</taxon>
        <taxon>Ascomycota</taxon>
        <taxon>Pezizomycotina</taxon>
        <taxon>Eurotiomycetes</taxon>
        <taxon>Eurotiomycetidae</taxon>
        <taxon>Eurotiales</taxon>
        <taxon>Aspergillaceae</taxon>
        <taxon>Penicillium</taxon>
    </lineage>
</organism>
<dbReference type="InterPro" id="IPR003421">
    <property type="entry name" value="Opine_DH"/>
</dbReference>
<dbReference type="GO" id="GO:0016491">
    <property type="term" value="F:oxidoreductase activity"/>
    <property type="evidence" value="ECO:0007669"/>
    <property type="project" value="InterPro"/>
</dbReference>
<comment type="caution">
    <text evidence="3">The sequence shown here is derived from an EMBL/GenBank/DDBJ whole genome shotgun (WGS) entry which is preliminary data.</text>
</comment>
<feature type="domain" description="Pyrroline-5-carboxylate reductase catalytic N-terminal" evidence="2">
    <location>
        <begin position="7"/>
        <end position="102"/>
    </location>
</feature>
<dbReference type="RefSeq" id="XP_056540910.1">
    <property type="nucleotide sequence ID" value="XM_056691145.1"/>
</dbReference>
<protein>
    <recommendedName>
        <fullName evidence="5">2-dehydropantoate 2-reductase</fullName>
    </recommendedName>
</protein>
<dbReference type="InterPro" id="IPR008927">
    <property type="entry name" value="6-PGluconate_DH-like_C_sf"/>
</dbReference>
<keyword evidence="4" id="KW-1185">Reference proteome</keyword>
<dbReference type="Pfam" id="PF02317">
    <property type="entry name" value="Octopine_DH"/>
    <property type="match status" value="1"/>
</dbReference>
<sequence length="362" mass="38526">MSSTSMRVAVLGTGAIGLASISLLLSKGHEAVAWSPRGLLPAGPMLLTAEGALEHEATVEVAATCSEAVAGADAVLVTVSATGYRTVLEALAACLQAGQPVIISAQLSLGALFLSRLLARRGITAPIAAWGSTMLSGARLAPNRVLLRNIRAEIDVAAVPRRDGEAMLDLCRTLFGDRFRLRDGLIAITLSNVNPQNHLAIAMCNLSRMENGEKWRQWANTTTAVGRLMEALDAERLAIAESFGVEVRNIRQHLHRSFHVPEGPVGEMAAQLAAGSSDPLGPATLESRYVLEDAPFGLPGTELLGRMCGRPAILHESGLKLISALYGRDFTAENDILPDLSLDKMDAALLQRMADEGWQEEP</sequence>
<gene>
    <name evidence="3" type="ORF">N7482_009021</name>
</gene>
<dbReference type="OrthoDB" id="4394513at2759"/>
<dbReference type="Gene3D" id="1.10.1040.10">
    <property type="entry name" value="N-(1-d-carboxylethyl)-l-norvaline Dehydrogenase, domain 2"/>
    <property type="match status" value="1"/>
</dbReference>
<evidence type="ECO:0000313" key="3">
    <source>
        <dbReference type="EMBL" id="KAJ5157921.1"/>
    </source>
</evidence>
<proteinExistence type="predicted"/>
<evidence type="ECO:0000313" key="4">
    <source>
        <dbReference type="Proteomes" id="UP001149163"/>
    </source>
</evidence>